<reference evidence="1 2" key="1">
    <citation type="submission" date="2015-04" db="EMBL/GenBank/DDBJ databases">
        <title>Whole genome shotgun sequence of Flavihumibacter petaseus NBRC 106054.</title>
        <authorList>
            <person name="Miyazawa S."/>
            <person name="Hosoyama A."/>
            <person name="Hashimoto M."/>
            <person name="Noguchi M."/>
            <person name="Tsuchikane K."/>
            <person name="Ohji S."/>
            <person name="Yamazoe A."/>
            <person name="Ichikawa N."/>
            <person name="Kimura A."/>
            <person name="Fujita N."/>
        </authorList>
    </citation>
    <scope>NUCLEOTIDE SEQUENCE [LARGE SCALE GENOMIC DNA]</scope>
    <source>
        <strain evidence="1 2">NBRC 106054</strain>
    </source>
</reference>
<comment type="caution">
    <text evidence="1">The sequence shown here is derived from an EMBL/GenBank/DDBJ whole genome shotgun (WGS) entry which is preliminary data.</text>
</comment>
<gene>
    <name evidence="1" type="ORF">FPE01S_01_06630</name>
</gene>
<organism evidence="1 2">
    <name type="scientific">Flavihumibacter petaseus NBRC 106054</name>
    <dbReference type="NCBI Taxonomy" id="1220578"/>
    <lineage>
        <taxon>Bacteria</taxon>
        <taxon>Pseudomonadati</taxon>
        <taxon>Bacteroidota</taxon>
        <taxon>Chitinophagia</taxon>
        <taxon>Chitinophagales</taxon>
        <taxon>Chitinophagaceae</taxon>
        <taxon>Flavihumibacter</taxon>
    </lineage>
</organism>
<dbReference type="STRING" id="1220578.FPE01S_01_06630"/>
<dbReference type="Proteomes" id="UP000033121">
    <property type="component" value="Unassembled WGS sequence"/>
</dbReference>
<sequence>MTALMVLPLALFAQEQEPPKPAGGAGLSDEEIKKANNPMASTKALNLHTYLVSKLYGIEDASMSQMIVRYAQPVGRVLIRASMPFVVSSEAGKSPTTGTGDFNIFGIYSRSTKSGNQFGIGPTITAPTASHNLGSGKWQGGIAILAFMASNRLIQWGGLLQWQASFAGQSDRDEVNTFFPQIFAIWQIGGGTYLRSTGIWTFNLRNGEYSVPVGLGVGKVVKVNKIVFNIFAEPQFTVLANGIGQPKYQTFVGFNTQF</sequence>
<evidence type="ECO:0000313" key="1">
    <source>
        <dbReference type="EMBL" id="GAO41649.1"/>
    </source>
</evidence>
<name>A0A0E9MVP0_9BACT</name>
<keyword evidence="2" id="KW-1185">Reference proteome</keyword>
<dbReference type="AlphaFoldDB" id="A0A0E9MVP0"/>
<evidence type="ECO:0008006" key="3">
    <source>
        <dbReference type="Google" id="ProtNLM"/>
    </source>
</evidence>
<protein>
    <recommendedName>
        <fullName evidence="3">Transporter</fullName>
    </recommendedName>
</protein>
<accession>A0A0E9MVP0</accession>
<dbReference type="EMBL" id="BBWV01000001">
    <property type="protein sequence ID" value="GAO41649.1"/>
    <property type="molecule type" value="Genomic_DNA"/>
</dbReference>
<proteinExistence type="predicted"/>
<evidence type="ECO:0000313" key="2">
    <source>
        <dbReference type="Proteomes" id="UP000033121"/>
    </source>
</evidence>